<dbReference type="Pfam" id="PF01022">
    <property type="entry name" value="HTH_5"/>
    <property type="match status" value="1"/>
</dbReference>
<dbReference type="EMBL" id="SNVW01000009">
    <property type="protein sequence ID" value="TDN43125.1"/>
    <property type="molecule type" value="Genomic_DNA"/>
</dbReference>
<evidence type="ECO:0000259" key="4">
    <source>
        <dbReference type="PROSITE" id="PS50987"/>
    </source>
</evidence>
<reference evidence="5 6" key="1">
    <citation type="submission" date="2019-03" db="EMBL/GenBank/DDBJ databases">
        <title>Genomic analyses of the natural microbiome of Caenorhabditis elegans.</title>
        <authorList>
            <person name="Samuel B."/>
        </authorList>
    </citation>
    <scope>NUCLEOTIDE SEQUENCE [LARGE SCALE GENOMIC DNA]</scope>
    <source>
        <strain evidence="5 6">JUb65</strain>
    </source>
</reference>
<evidence type="ECO:0000256" key="3">
    <source>
        <dbReference type="ARBA" id="ARBA00023163"/>
    </source>
</evidence>
<evidence type="ECO:0000256" key="2">
    <source>
        <dbReference type="ARBA" id="ARBA00023125"/>
    </source>
</evidence>
<evidence type="ECO:0000256" key="1">
    <source>
        <dbReference type="ARBA" id="ARBA00023015"/>
    </source>
</evidence>
<dbReference type="CDD" id="cd00090">
    <property type="entry name" value="HTH_ARSR"/>
    <property type="match status" value="1"/>
</dbReference>
<dbReference type="Gene3D" id="1.10.10.10">
    <property type="entry name" value="Winged helix-like DNA-binding domain superfamily/Winged helix DNA-binding domain"/>
    <property type="match status" value="1"/>
</dbReference>
<dbReference type="PROSITE" id="PS50987">
    <property type="entry name" value="HTH_ARSR_2"/>
    <property type="match status" value="1"/>
</dbReference>
<proteinExistence type="predicted"/>
<keyword evidence="3" id="KW-0804">Transcription</keyword>
<dbReference type="InterPro" id="IPR001845">
    <property type="entry name" value="HTH_ArsR_DNA-bd_dom"/>
</dbReference>
<dbReference type="PANTHER" id="PTHR43132">
    <property type="entry name" value="ARSENICAL RESISTANCE OPERON REPRESSOR ARSR-RELATED"/>
    <property type="match status" value="1"/>
</dbReference>
<name>A0A4R6DES7_9MICO</name>
<organism evidence="5 6">
    <name type="scientific">Curtobacterium flaccumfaciens</name>
    <dbReference type="NCBI Taxonomy" id="2035"/>
    <lineage>
        <taxon>Bacteria</taxon>
        <taxon>Bacillati</taxon>
        <taxon>Actinomycetota</taxon>
        <taxon>Actinomycetes</taxon>
        <taxon>Micrococcales</taxon>
        <taxon>Microbacteriaceae</taxon>
        <taxon>Curtobacterium</taxon>
    </lineage>
</organism>
<dbReference type="InterPro" id="IPR011991">
    <property type="entry name" value="ArsR-like_HTH"/>
</dbReference>
<dbReference type="SUPFAM" id="SSF46785">
    <property type="entry name" value="Winged helix' DNA-binding domain"/>
    <property type="match status" value="1"/>
</dbReference>
<sequence>MFERLDQESPLVGWTCKNLRMDADSRCGRHVDNEYVELAVEVFSMLADATRVRIVLALSGGELPVNDLAAQVGKSPAAVSQHLAKLRLARVVATRQEGTRVFYRLTNEHARQLVSDAIFQAEHQLDRTPAHHHDGASRADRTA</sequence>
<dbReference type="InterPro" id="IPR036390">
    <property type="entry name" value="WH_DNA-bd_sf"/>
</dbReference>
<protein>
    <submittedName>
        <fullName evidence="5">ArsR family transcriptional regulator</fullName>
    </submittedName>
</protein>
<keyword evidence="2" id="KW-0238">DNA-binding</keyword>
<comment type="caution">
    <text evidence="5">The sequence shown here is derived from an EMBL/GenBank/DDBJ whole genome shotgun (WGS) entry which is preliminary data.</text>
</comment>
<evidence type="ECO:0000313" key="5">
    <source>
        <dbReference type="EMBL" id="TDN43125.1"/>
    </source>
</evidence>
<dbReference type="PRINTS" id="PR00778">
    <property type="entry name" value="HTHARSR"/>
</dbReference>
<dbReference type="GO" id="GO:0003677">
    <property type="term" value="F:DNA binding"/>
    <property type="evidence" value="ECO:0007669"/>
    <property type="project" value="UniProtKB-KW"/>
</dbReference>
<dbReference type="InterPro" id="IPR051011">
    <property type="entry name" value="Metal_resp_trans_reg"/>
</dbReference>
<gene>
    <name evidence="5" type="ORF">EDF64_10948</name>
</gene>
<dbReference type="GO" id="GO:0003700">
    <property type="term" value="F:DNA-binding transcription factor activity"/>
    <property type="evidence" value="ECO:0007669"/>
    <property type="project" value="InterPro"/>
</dbReference>
<dbReference type="PANTHER" id="PTHR43132:SF8">
    <property type="entry name" value="HTH-TYPE TRANSCRIPTIONAL REGULATOR KMTR"/>
    <property type="match status" value="1"/>
</dbReference>
<evidence type="ECO:0000313" key="6">
    <source>
        <dbReference type="Proteomes" id="UP000295764"/>
    </source>
</evidence>
<accession>A0A4R6DES7</accession>
<dbReference type="InterPro" id="IPR036388">
    <property type="entry name" value="WH-like_DNA-bd_sf"/>
</dbReference>
<dbReference type="SMART" id="SM00418">
    <property type="entry name" value="HTH_ARSR"/>
    <property type="match status" value="1"/>
</dbReference>
<feature type="domain" description="HTH arsR-type" evidence="4">
    <location>
        <begin position="31"/>
        <end position="125"/>
    </location>
</feature>
<keyword evidence="1" id="KW-0805">Transcription regulation</keyword>
<dbReference type="NCBIfam" id="NF033788">
    <property type="entry name" value="HTH_metalloreg"/>
    <property type="match status" value="1"/>
</dbReference>
<dbReference type="Proteomes" id="UP000295764">
    <property type="component" value="Unassembled WGS sequence"/>
</dbReference>
<dbReference type="AlphaFoldDB" id="A0A4R6DES7"/>